<name>A0A4W5LC92_9TELE</name>
<proteinExistence type="predicted"/>
<evidence type="ECO:0000313" key="5">
    <source>
        <dbReference type="Proteomes" id="UP000314982"/>
    </source>
</evidence>
<evidence type="ECO:0000313" key="4">
    <source>
        <dbReference type="Ensembl" id="ENSHHUP00000023319.1"/>
    </source>
</evidence>
<reference evidence="4" key="2">
    <citation type="submission" date="2025-08" db="UniProtKB">
        <authorList>
            <consortium name="Ensembl"/>
        </authorList>
    </citation>
    <scope>IDENTIFICATION</scope>
</reference>
<dbReference type="GO" id="GO:0005737">
    <property type="term" value="C:cytoplasm"/>
    <property type="evidence" value="ECO:0007669"/>
    <property type="project" value="TreeGrafter"/>
</dbReference>
<keyword evidence="3" id="KW-0904">Protein phosphatase</keyword>
<dbReference type="GO" id="GO:0005634">
    <property type="term" value="C:nucleus"/>
    <property type="evidence" value="ECO:0007669"/>
    <property type="project" value="TreeGrafter"/>
</dbReference>
<dbReference type="InterPro" id="IPR029021">
    <property type="entry name" value="Prot-tyrosine_phosphatase-like"/>
</dbReference>
<evidence type="ECO:0000256" key="3">
    <source>
        <dbReference type="ARBA" id="ARBA00022912"/>
    </source>
</evidence>
<reference evidence="4" key="3">
    <citation type="submission" date="2025-09" db="UniProtKB">
        <authorList>
            <consortium name="Ensembl"/>
        </authorList>
    </citation>
    <scope>IDENTIFICATION</scope>
</reference>
<dbReference type="Gene3D" id="3.90.190.10">
    <property type="entry name" value="Protein tyrosine phosphatase superfamily"/>
    <property type="match status" value="1"/>
</dbReference>
<organism evidence="4 5">
    <name type="scientific">Hucho hucho</name>
    <name type="common">huchen</name>
    <dbReference type="NCBI Taxonomy" id="62062"/>
    <lineage>
        <taxon>Eukaryota</taxon>
        <taxon>Metazoa</taxon>
        <taxon>Chordata</taxon>
        <taxon>Craniata</taxon>
        <taxon>Vertebrata</taxon>
        <taxon>Euteleostomi</taxon>
        <taxon>Actinopterygii</taxon>
        <taxon>Neopterygii</taxon>
        <taxon>Teleostei</taxon>
        <taxon>Protacanthopterygii</taxon>
        <taxon>Salmoniformes</taxon>
        <taxon>Salmonidae</taxon>
        <taxon>Salmoninae</taxon>
        <taxon>Hucho</taxon>
    </lineage>
</organism>
<dbReference type="EC" id="3.1.3.48" evidence="1"/>
<dbReference type="PANTHER" id="PTHR45983:SF3">
    <property type="entry name" value="TYROSINE-PROTEIN PHOSPHATASE NON-RECEPTOR TYPE 12"/>
    <property type="match status" value="1"/>
</dbReference>
<dbReference type="Ensembl" id="ENSHHUT00000024200.1">
    <property type="protein sequence ID" value="ENSHHUP00000023319.1"/>
    <property type="gene ID" value="ENSHHUG00000014627.1"/>
</dbReference>
<dbReference type="STRING" id="62062.ENSHHUP00000023319"/>
<reference evidence="5" key="1">
    <citation type="submission" date="2018-06" db="EMBL/GenBank/DDBJ databases">
        <title>Genome assembly of Danube salmon.</title>
        <authorList>
            <person name="Macqueen D.J."/>
            <person name="Gundappa M.K."/>
        </authorList>
    </citation>
    <scope>NUCLEOTIDE SEQUENCE [LARGE SCALE GENOMIC DNA]</scope>
</reference>
<keyword evidence="5" id="KW-1185">Reference proteome</keyword>
<protein>
    <recommendedName>
        <fullName evidence="1">protein-tyrosine-phosphatase</fullName>
        <ecNumber evidence="1">3.1.3.48</ecNumber>
    </recommendedName>
</protein>
<dbReference type="InterPro" id="IPR047170">
    <property type="entry name" value="PTN12/18/22"/>
</dbReference>
<sequence length="111" mass="12823">MRTQRHSAVQTKEQYELVHRAISQLFEKQLQLLESPTNSEIHGGMVRTTPTLLPHTQHYSSSEPHNAMVSISLHNISLFYITTHSYITALPHITLHYSTTTYNIALMHYHI</sequence>
<keyword evidence="2" id="KW-0378">Hydrolase</keyword>
<accession>A0A4W5LC92</accession>
<dbReference type="AlphaFoldDB" id="A0A4W5LC92"/>
<dbReference type="PANTHER" id="PTHR45983">
    <property type="entry name" value="TYROSINE PHOSPHATSE N18, PUTATIVE-RELATED"/>
    <property type="match status" value="1"/>
</dbReference>
<evidence type="ECO:0000256" key="1">
    <source>
        <dbReference type="ARBA" id="ARBA00013064"/>
    </source>
</evidence>
<dbReference type="GO" id="GO:0004726">
    <property type="term" value="F:non-membrane spanning protein tyrosine phosphatase activity"/>
    <property type="evidence" value="ECO:0007669"/>
    <property type="project" value="InterPro"/>
</dbReference>
<evidence type="ECO:0000256" key="2">
    <source>
        <dbReference type="ARBA" id="ARBA00022801"/>
    </source>
</evidence>
<dbReference type="Proteomes" id="UP000314982">
    <property type="component" value="Unassembled WGS sequence"/>
</dbReference>